<organism evidence="2 3">
    <name type="scientific">Diacronema lutheri</name>
    <name type="common">Unicellular marine alga</name>
    <name type="synonym">Monochrysis lutheri</name>
    <dbReference type="NCBI Taxonomy" id="2081491"/>
    <lineage>
        <taxon>Eukaryota</taxon>
        <taxon>Haptista</taxon>
        <taxon>Haptophyta</taxon>
        <taxon>Pavlovophyceae</taxon>
        <taxon>Pavlovales</taxon>
        <taxon>Pavlovaceae</taxon>
        <taxon>Diacronema</taxon>
    </lineage>
</organism>
<proteinExistence type="predicted"/>
<name>A0A8J5XFS8_DIALT</name>
<evidence type="ECO:0000313" key="3">
    <source>
        <dbReference type="Proteomes" id="UP000751190"/>
    </source>
</evidence>
<keyword evidence="3" id="KW-1185">Reference proteome</keyword>
<reference evidence="2" key="1">
    <citation type="submission" date="2021-05" db="EMBL/GenBank/DDBJ databases">
        <title>The genome of the haptophyte Pavlova lutheri (Diacronema luteri, Pavlovales) - a model for lipid biosynthesis in eukaryotic algae.</title>
        <authorList>
            <person name="Hulatt C.J."/>
            <person name="Posewitz M.C."/>
        </authorList>
    </citation>
    <scope>NUCLEOTIDE SEQUENCE</scope>
    <source>
        <strain evidence="2">NIVA-4/92</strain>
    </source>
</reference>
<comment type="caution">
    <text evidence="2">The sequence shown here is derived from an EMBL/GenBank/DDBJ whole genome shotgun (WGS) entry which is preliminary data.</text>
</comment>
<dbReference type="EMBL" id="JAGTXO010000015">
    <property type="protein sequence ID" value="KAG8463739.1"/>
    <property type="molecule type" value="Genomic_DNA"/>
</dbReference>
<feature type="compositionally biased region" description="Polar residues" evidence="1">
    <location>
        <begin position="33"/>
        <end position="50"/>
    </location>
</feature>
<accession>A0A8J5XFS8</accession>
<evidence type="ECO:0000256" key="1">
    <source>
        <dbReference type="SAM" id="MobiDB-lite"/>
    </source>
</evidence>
<sequence>MADVVRSKGSRGARSTGLEGTLEVGSVAAEATTPLSCRSSPARSANGRTDRSCSFVTAASDLTCSVAAPPPGDPAAVPAFATSKSAPNLEAGRSVPLVPEPGAADEVERLRAELAQAQHMLREANGKLGEWQALVEEALHTALFNPEANDRYRMHASHMCTAALVALPQVTRVKHVRCSFPSLRREAPTVRLARYTSLESSEWQLSWAPSWSVDVCVEGYHYLYFELTMRISRVSLTGRVRAHFPTPLGAGGVRLAFVRKPKLAMDLESTVSLGLVPVPVQDQIADIVRELMDDWLVQNVVEPKSMLFLPAPNPAHPGGAGRADAGKAGAASCSSEVSVRPTAHVDDEVERAVLAALTHRTAQ</sequence>
<protein>
    <submittedName>
        <fullName evidence="2">Uncharacterized protein</fullName>
    </submittedName>
</protein>
<dbReference type="Proteomes" id="UP000751190">
    <property type="component" value="Unassembled WGS sequence"/>
</dbReference>
<dbReference type="OrthoDB" id="10447514at2759"/>
<gene>
    <name evidence="2" type="ORF">KFE25_004012</name>
</gene>
<evidence type="ECO:0000313" key="2">
    <source>
        <dbReference type="EMBL" id="KAG8463739.1"/>
    </source>
</evidence>
<dbReference type="CDD" id="cd21669">
    <property type="entry name" value="SMP_SF"/>
    <property type="match status" value="1"/>
</dbReference>
<feature type="region of interest" description="Disordered" evidence="1">
    <location>
        <begin position="31"/>
        <end position="50"/>
    </location>
</feature>
<dbReference type="AlphaFoldDB" id="A0A8J5XFS8"/>